<evidence type="ECO:0000313" key="3">
    <source>
        <dbReference type="EMBL" id="KAI7754464.1"/>
    </source>
</evidence>
<protein>
    <submittedName>
        <fullName evidence="3">Uncharacterized protein</fullName>
    </submittedName>
</protein>
<evidence type="ECO:0000256" key="1">
    <source>
        <dbReference type="SAM" id="MobiDB-lite"/>
    </source>
</evidence>
<feature type="chain" id="PRO_5042041814" evidence="2">
    <location>
        <begin position="24"/>
        <end position="97"/>
    </location>
</feature>
<organism evidence="3 4">
    <name type="scientific">Ambrosia artemisiifolia</name>
    <name type="common">Common ragweed</name>
    <dbReference type="NCBI Taxonomy" id="4212"/>
    <lineage>
        <taxon>Eukaryota</taxon>
        <taxon>Viridiplantae</taxon>
        <taxon>Streptophyta</taxon>
        <taxon>Embryophyta</taxon>
        <taxon>Tracheophyta</taxon>
        <taxon>Spermatophyta</taxon>
        <taxon>Magnoliopsida</taxon>
        <taxon>eudicotyledons</taxon>
        <taxon>Gunneridae</taxon>
        <taxon>Pentapetalae</taxon>
        <taxon>asterids</taxon>
        <taxon>campanulids</taxon>
        <taxon>Asterales</taxon>
        <taxon>Asteraceae</taxon>
        <taxon>Asteroideae</taxon>
        <taxon>Heliantheae alliance</taxon>
        <taxon>Heliantheae</taxon>
        <taxon>Ambrosia</taxon>
    </lineage>
</organism>
<dbReference type="AlphaFoldDB" id="A0AAD5GVB0"/>
<comment type="caution">
    <text evidence="3">The sequence shown here is derived from an EMBL/GenBank/DDBJ whole genome shotgun (WGS) entry which is preliminary data.</text>
</comment>
<reference evidence="3" key="1">
    <citation type="submission" date="2022-06" db="EMBL/GenBank/DDBJ databases">
        <title>Uncovering the hologenomic basis of an extraordinary plant invasion.</title>
        <authorList>
            <person name="Bieker V.C."/>
            <person name="Martin M.D."/>
            <person name="Gilbert T."/>
            <person name="Hodgins K."/>
            <person name="Battlay P."/>
            <person name="Petersen B."/>
            <person name="Wilson J."/>
        </authorList>
    </citation>
    <scope>NUCLEOTIDE SEQUENCE</scope>
    <source>
        <strain evidence="3">AA19_3_7</strain>
        <tissue evidence="3">Leaf</tissue>
    </source>
</reference>
<dbReference type="Proteomes" id="UP001206925">
    <property type="component" value="Unassembled WGS sequence"/>
</dbReference>
<keyword evidence="4" id="KW-1185">Reference proteome</keyword>
<proteinExistence type="predicted"/>
<accession>A0AAD5GVB0</accession>
<keyword evidence="2" id="KW-0732">Signal</keyword>
<dbReference type="EMBL" id="JAMZMK010003422">
    <property type="protein sequence ID" value="KAI7754464.1"/>
    <property type="molecule type" value="Genomic_DNA"/>
</dbReference>
<feature type="signal peptide" evidence="2">
    <location>
        <begin position="1"/>
        <end position="23"/>
    </location>
</feature>
<evidence type="ECO:0000313" key="4">
    <source>
        <dbReference type="Proteomes" id="UP001206925"/>
    </source>
</evidence>
<feature type="region of interest" description="Disordered" evidence="1">
    <location>
        <begin position="41"/>
        <end position="97"/>
    </location>
</feature>
<sequence length="97" mass="10761">MEHKRVAAVFFIMLISTMTQISALRLPKTFPAGFVARLEIKGNPNPFKGPGPKPPNTYQDSPVPPAIYENSKASETLFDHTPPNPNTRYPESPPRSN</sequence>
<evidence type="ECO:0000256" key="2">
    <source>
        <dbReference type="SAM" id="SignalP"/>
    </source>
</evidence>
<gene>
    <name evidence="3" type="ORF">M8C21_000452</name>
</gene>
<name>A0AAD5GVB0_AMBAR</name>